<evidence type="ECO:0000256" key="1">
    <source>
        <dbReference type="SAM" id="Phobius"/>
    </source>
</evidence>
<evidence type="ECO:0008006" key="4">
    <source>
        <dbReference type="Google" id="ProtNLM"/>
    </source>
</evidence>
<gene>
    <name evidence="2" type="ORF">BEU00_02950</name>
</gene>
<organism evidence="2 3">
    <name type="scientific">Marine Group III euryarchaeote CG-Epi3</name>
    <dbReference type="NCBI Taxonomy" id="1888997"/>
    <lineage>
        <taxon>Archaea</taxon>
        <taxon>Methanobacteriati</taxon>
        <taxon>Thermoplasmatota</taxon>
        <taxon>Thermoplasmata</taxon>
        <taxon>Candidatus Thermoprofundales</taxon>
    </lineage>
</organism>
<dbReference type="EMBL" id="MIYY01000010">
    <property type="protein sequence ID" value="OIR23418.1"/>
    <property type="molecule type" value="Genomic_DNA"/>
</dbReference>
<comment type="caution">
    <text evidence="2">The sequence shown here is derived from an EMBL/GenBank/DDBJ whole genome shotgun (WGS) entry which is preliminary data.</text>
</comment>
<proteinExistence type="predicted"/>
<dbReference type="InterPro" id="IPR010865">
    <property type="entry name" value="DUF1499"/>
</dbReference>
<dbReference type="Proteomes" id="UP000183138">
    <property type="component" value="Unassembled WGS sequence"/>
</dbReference>
<evidence type="ECO:0000313" key="2">
    <source>
        <dbReference type="EMBL" id="OIR23418.1"/>
    </source>
</evidence>
<sequence>MNISTIILILLAIAIIGYVIMINLIYYLAPTIPRENFPAKRFGKNNCTRIADNPNRGKDMKPIITNLSENEVQIIVKDIIAKMPRMKIITEKEGFLHFVQITPLFRFYDDLFIKIFVKDGMTNVWLQSQSRLGLYDLLVNERRIKHIYFELKKLT</sequence>
<feature type="transmembrane region" description="Helical" evidence="1">
    <location>
        <begin position="6"/>
        <end position="29"/>
    </location>
</feature>
<dbReference type="AlphaFoldDB" id="A0A1J5TR59"/>
<dbReference type="Pfam" id="PF07386">
    <property type="entry name" value="DUF1499"/>
    <property type="match status" value="1"/>
</dbReference>
<protein>
    <recommendedName>
        <fullName evidence="4">DUF1499 domain-containing protein</fullName>
    </recommendedName>
</protein>
<accession>A0A1J5TR59</accession>
<evidence type="ECO:0000313" key="3">
    <source>
        <dbReference type="Proteomes" id="UP000183138"/>
    </source>
</evidence>
<reference evidence="2 3" key="1">
    <citation type="submission" date="2016-08" db="EMBL/GenBank/DDBJ databases">
        <title>New Insights into Marine Group III Euryarchaeota, from dark to light.</title>
        <authorList>
            <person name="Haro-Moreno J.M."/>
            <person name="Rodriguez-Valera F."/>
            <person name="Lopez-Garcia P."/>
            <person name="Moreira D."/>
            <person name="Martin-Cuadrado A.B."/>
        </authorList>
    </citation>
    <scope>NUCLEOTIDE SEQUENCE [LARGE SCALE GENOMIC DNA]</scope>
    <source>
        <strain evidence="2">CG-Epi3</strain>
    </source>
</reference>
<keyword evidence="1" id="KW-1133">Transmembrane helix</keyword>
<name>A0A1J5TR59_9ARCH</name>
<keyword evidence="1" id="KW-0812">Transmembrane</keyword>
<keyword evidence="1" id="KW-0472">Membrane</keyword>